<evidence type="ECO:0000256" key="1">
    <source>
        <dbReference type="SAM" id="Phobius"/>
    </source>
</evidence>
<keyword evidence="1" id="KW-1133">Transmembrane helix</keyword>
<dbReference type="EMBL" id="SLXU01000007">
    <property type="protein sequence ID" value="TCP60834.1"/>
    <property type="molecule type" value="Genomic_DNA"/>
</dbReference>
<sequence>MAEGRTRNETAPPTRTWVRVMLIASLALNLLILGMVGGAVVGHRGASTRADLGEAAYGPYARALADEDRAALRAAMRSQAPRLRENRKAVRQGFNDLLDALRAEPYMPEHVAVILATQEAHARDQGEIWRDLMTERLAAMTPEQRAAFADRLERVLRRGPSHPRRDGSAPR</sequence>
<gene>
    <name evidence="2" type="ORF">EV663_1078</name>
</gene>
<keyword evidence="1" id="KW-0472">Membrane</keyword>
<protein>
    <submittedName>
        <fullName evidence="2">Putative membrane protein</fullName>
    </submittedName>
</protein>
<reference evidence="2 3" key="1">
    <citation type="submission" date="2019-03" db="EMBL/GenBank/DDBJ databases">
        <title>Genomic Encyclopedia of Type Strains, Phase IV (KMG-IV): sequencing the most valuable type-strain genomes for metagenomic binning, comparative biology and taxonomic classification.</title>
        <authorList>
            <person name="Goeker M."/>
        </authorList>
    </citation>
    <scope>NUCLEOTIDE SEQUENCE [LARGE SCALE GENOMIC DNA]</scope>
    <source>
        <strain evidence="2 3">DSM 24766</strain>
    </source>
</reference>
<dbReference type="AlphaFoldDB" id="A0A4R2RE71"/>
<proteinExistence type="predicted"/>
<organism evidence="2 3">
    <name type="scientific">Rhodovulum bhavnagarense</name>
    <dbReference type="NCBI Taxonomy" id="992286"/>
    <lineage>
        <taxon>Bacteria</taxon>
        <taxon>Pseudomonadati</taxon>
        <taxon>Pseudomonadota</taxon>
        <taxon>Alphaproteobacteria</taxon>
        <taxon>Rhodobacterales</taxon>
        <taxon>Paracoccaceae</taxon>
        <taxon>Rhodovulum</taxon>
    </lineage>
</organism>
<dbReference type="InterPro" id="IPR025961">
    <property type="entry name" value="Metal_resist"/>
</dbReference>
<name>A0A4R2RE71_9RHOB</name>
<keyword evidence="3" id="KW-1185">Reference proteome</keyword>
<dbReference type="Gene3D" id="1.20.120.1490">
    <property type="match status" value="1"/>
</dbReference>
<feature type="transmembrane region" description="Helical" evidence="1">
    <location>
        <begin position="20"/>
        <end position="41"/>
    </location>
</feature>
<accession>A0A4R2RE71</accession>
<keyword evidence="1" id="KW-0812">Transmembrane</keyword>
<comment type="caution">
    <text evidence="2">The sequence shown here is derived from an EMBL/GenBank/DDBJ whole genome shotgun (WGS) entry which is preliminary data.</text>
</comment>
<dbReference type="Proteomes" id="UP000295050">
    <property type="component" value="Unassembled WGS sequence"/>
</dbReference>
<evidence type="ECO:0000313" key="3">
    <source>
        <dbReference type="Proteomes" id="UP000295050"/>
    </source>
</evidence>
<evidence type="ECO:0000313" key="2">
    <source>
        <dbReference type="EMBL" id="TCP60834.1"/>
    </source>
</evidence>
<dbReference type="RefSeq" id="WP_165910161.1">
    <property type="nucleotide sequence ID" value="NZ_SLXU01000007.1"/>
</dbReference>
<dbReference type="Pfam" id="PF13801">
    <property type="entry name" value="Metal_resist"/>
    <property type="match status" value="1"/>
</dbReference>